<evidence type="ECO:0000313" key="2">
    <source>
        <dbReference type="Proteomes" id="UP000018442"/>
    </source>
</evidence>
<dbReference type="EMBL" id="GG705012">
    <property type="protein sequence ID" value="EEY92459.1"/>
    <property type="molecule type" value="Genomic_DNA"/>
</dbReference>
<evidence type="ECO:0008006" key="3">
    <source>
        <dbReference type="Google" id="ProtNLM"/>
    </source>
</evidence>
<accession>D0SNE5</accession>
<dbReference type="AlphaFoldDB" id="D0SNE5"/>
<dbReference type="GO" id="GO:0015074">
    <property type="term" value="P:DNA integration"/>
    <property type="evidence" value="ECO:0007669"/>
    <property type="project" value="InterPro"/>
</dbReference>
<dbReference type="InterPro" id="IPR013762">
    <property type="entry name" value="Integrase-like_cat_sf"/>
</dbReference>
<dbReference type="HOGENOM" id="CLU_027796_0_0_6"/>
<protein>
    <recommendedName>
        <fullName evidence="3">Site-specific recombinase, phage integrase family</fullName>
    </recommendedName>
</protein>
<proteinExistence type="predicted"/>
<dbReference type="GO" id="GO:0003677">
    <property type="term" value="F:DNA binding"/>
    <property type="evidence" value="ECO:0007669"/>
    <property type="project" value="InterPro"/>
</dbReference>
<name>D0SNE5_ACIJU</name>
<organism evidence="1 2">
    <name type="scientific">Acinetobacter junii SH205</name>
    <dbReference type="NCBI Taxonomy" id="575587"/>
    <lineage>
        <taxon>Bacteria</taxon>
        <taxon>Pseudomonadati</taxon>
        <taxon>Pseudomonadota</taxon>
        <taxon>Gammaproteobacteria</taxon>
        <taxon>Moraxellales</taxon>
        <taxon>Moraxellaceae</taxon>
        <taxon>Acinetobacter</taxon>
    </lineage>
</organism>
<dbReference type="GO" id="GO:0006310">
    <property type="term" value="P:DNA recombination"/>
    <property type="evidence" value="ECO:0007669"/>
    <property type="project" value="InterPro"/>
</dbReference>
<dbReference type="Gene3D" id="1.10.443.10">
    <property type="entry name" value="Intergrase catalytic core"/>
    <property type="match status" value="1"/>
</dbReference>
<gene>
    <name evidence="1" type="ORF">HMPREF0026_02005</name>
</gene>
<reference evidence="2" key="1">
    <citation type="journal article" date="2012" name="PLoS ONE">
        <title>The success of Acinetobacter species; genetic, metabolic and virulence attributes.</title>
        <authorList>
            <person name="Peleg A.Y."/>
            <person name="de Breij A."/>
            <person name="Adams M.D."/>
            <person name="Cerqueira G.M."/>
            <person name="Mocali S."/>
            <person name="Galardini M."/>
            <person name="Nibbering P.H."/>
            <person name="Earl A.M."/>
            <person name="Ward D.V."/>
            <person name="Paterson D.L."/>
            <person name="Seifert H."/>
            <person name="Dijkshoorn L."/>
        </authorList>
    </citation>
    <scope>NUCLEOTIDE SEQUENCE [LARGE SCALE GENOMIC DNA]</scope>
    <source>
        <strain evidence="2">SH205</strain>
    </source>
</reference>
<sequence>MDRMSAFSSYLYALGVAEQFLPDEYHLKNNQLSVPTSFILSRMSNGAILSQFGDDVWDFSPYSPKCHCKLNFTSWLKSARMDDFLFAQIRAEMKKIIFALLYIKTGASIIKSIEQRHLVLRQFAAIAYRNGCTLTQLFSDEVYIVKVQDAYVGVSYQQISHIKAFLTDCFVMQQQYPLLIPAFNTYQPIEHLARLAAQIRLQSGKVGPQTKLIPSRIYIALINALMDKLNEFNQNTPALKQWFHRIQQEPSFARMPREFKDYKKAVSFVDARDLLGLTELFENHSIQKHANLTRYMTLIQGMAKLWIHLFTGMRDNEVNQLSYDCYQTVKSNEHEIHVLVGYTSKLHGGGNKSTYWITFEDIQFGVHAAQRIGEIYALFNPHYDFSNSREYPLFPTRYSQKYRNKNNRNIENETDFVSNFLGAPTRTQSNFNEYLNRISALLGDELRICESDLAELESFDGFRNWREEKDCQIGKYWNICTHQFRRSLAVYGARSGVIGLGALSVQYKHLTEAMTLYYRENSVFAPNILVSDSQKEFIQELEYQRLVHSYAQFEEGVINSAGRLLGGAGTYLQLQKDREQLLTVFPNRDETIKRMKKGEIAYKPSLFGACTNPDSCEKISFTAITSCLSCAHAVFDAVSVEKMQKAVQRLQRARDTQAPSSLLYGQMDSEILALNKMIQKIKTINIEV</sequence>
<dbReference type="Proteomes" id="UP000018442">
    <property type="component" value="Unassembled WGS sequence"/>
</dbReference>
<evidence type="ECO:0000313" key="1">
    <source>
        <dbReference type="EMBL" id="EEY92459.1"/>
    </source>
</evidence>